<proteinExistence type="predicted"/>
<gene>
    <name evidence="2" type="ORF">FM038_020830</name>
</gene>
<protein>
    <recommendedName>
        <fullName evidence="4">DUF4440 domain-containing protein</fullName>
    </recommendedName>
</protein>
<reference evidence="2" key="1">
    <citation type="submission" date="2021-07" db="EMBL/GenBank/DDBJ databases">
        <title>Shewanella sp. YLB-07 whole genome sequence.</title>
        <authorList>
            <person name="Yu L."/>
        </authorList>
    </citation>
    <scope>NUCLEOTIDE SEQUENCE</scope>
    <source>
        <strain evidence="2">YLB-08</strain>
    </source>
</reference>
<evidence type="ECO:0008006" key="4">
    <source>
        <dbReference type="Google" id="ProtNLM"/>
    </source>
</evidence>
<keyword evidence="1" id="KW-0732">Signal</keyword>
<dbReference type="Proteomes" id="UP000316416">
    <property type="component" value="Chromosome"/>
</dbReference>
<name>A0ABX6VGY9_9GAMM</name>
<dbReference type="RefSeq" id="WP_142871354.1">
    <property type="nucleotide sequence ID" value="NZ_CP045503.2"/>
</dbReference>
<sequence>MRLAAKIITMTSVAILSFSATALERYAGLADGSDENLKAVCKDYMVNSYLKNDPELFFHLLPKSMKEREGRLEKKWYENHLSRFGSTPLTEYDIFELDDAPIKTSHKGDSIKRFKIKFKAGTMDRYRRSACSFKQNDDQRWYFSKKP</sequence>
<organism evidence="2 3">
    <name type="scientific">Shewanella eurypsychrophilus</name>
    <dbReference type="NCBI Taxonomy" id="2593656"/>
    <lineage>
        <taxon>Bacteria</taxon>
        <taxon>Pseudomonadati</taxon>
        <taxon>Pseudomonadota</taxon>
        <taxon>Gammaproteobacteria</taxon>
        <taxon>Alteromonadales</taxon>
        <taxon>Shewanellaceae</taxon>
        <taxon>Shewanella</taxon>
    </lineage>
</organism>
<evidence type="ECO:0000313" key="3">
    <source>
        <dbReference type="Proteomes" id="UP000316416"/>
    </source>
</evidence>
<keyword evidence="3" id="KW-1185">Reference proteome</keyword>
<dbReference type="EMBL" id="CP045503">
    <property type="protein sequence ID" value="QPG59551.1"/>
    <property type="molecule type" value="Genomic_DNA"/>
</dbReference>
<evidence type="ECO:0000313" key="2">
    <source>
        <dbReference type="EMBL" id="QPG59551.1"/>
    </source>
</evidence>
<accession>A0ABX6VGY9</accession>
<evidence type="ECO:0000256" key="1">
    <source>
        <dbReference type="SAM" id="SignalP"/>
    </source>
</evidence>
<feature type="chain" id="PRO_5047073725" description="DUF4440 domain-containing protein" evidence="1">
    <location>
        <begin position="23"/>
        <end position="147"/>
    </location>
</feature>
<feature type="signal peptide" evidence="1">
    <location>
        <begin position="1"/>
        <end position="22"/>
    </location>
</feature>